<proteinExistence type="predicted"/>
<keyword evidence="2" id="KW-1185">Reference proteome</keyword>
<organism evidence="1 2">
    <name type="scientific">Vitrella brassicaformis (strain CCMP3155)</name>
    <dbReference type="NCBI Taxonomy" id="1169540"/>
    <lineage>
        <taxon>Eukaryota</taxon>
        <taxon>Sar</taxon>
        <taxon>Alveolata</taxon>
        <taxon>Colpodellida</taxon>
        <taxon>Vitrellaceae</taxon>
        <taxon>Vitrella</taxon>
    </lineage>
</organism>
<evidence type="ECO:0000313" key="2">
    <source>
        <dbReference type="Proteomes" id="UP000041254"/>
    </source>
</evidence>
<protein>
    <submittedName>
        <fullName evidence="1">Uncharacterized protein</fullName>
    </submittedName>
</protein>
<dbReference type="Proteomes" id="UP000041254">
    <property type="component" value="Unassembled WGS sequence"/>
</dbReference>
<name>A0A0G4H6S9_VITBC</name>
<accession>A0A0G4H6S9</accession>
<sequence length="89" mass="10350">MYIPCRHMHICTKCYADRRTAWQQSLPRIRAANARRAEENKERIKEAREPLPMRPEEYLCEQCKTEVVFAGSVDEVARWAATPFVGQPG</sequence>
<reference evidence="1 2" key="1">
    <citation type="submission" date="2014-11" db="EMBL/GenBank/DDBJ databases">
        <authorList>
            <person name="Zhu J."/>
            <person name="Qi W."/>
            <person name="Song R."/>
        </authorList>
    </citation>
    <scope>NUCLEOTIDE SEQUENCE [LARGE SCALE GENOMIC DNA]</scope>
</reference>
<dbReference type="EMBL" id="CDMY01001036">
    <property type="protein sequence ID" value="CEM39392.1"/>
    <property type="molecule type" value="Genomic_DNA"/>
</dbReference>
<gene>
    <name evidence="1" type="ORF">Vbra_19655</name>
</gene>
<dbReference type="InParanoid" id="A0A0G4H6S9"/>
<evidence type="ECO:0000313" key="1">
    <source>
        <dbReference type="EMBL" id="CEM39392.1"/>
    </source>
</evidence>
<dbReference type="VEuPathDB" id="CryptoDB:Vbra_19655"/>
<dbReference type="AlphaFoldDB" id="A0A0G4H6S9"/>